<dbReference type="AlphaFoldDB" id="A0A381S883"/>
<feature type="non-terminal residue" evidence="1">
    <location>
        <position position="1"/>
    </location>
</feature>
<feature type="non-terminal residue" evidence="1">
    <location>
        <position position="105"/>
    </location>
</feature>
<dbReference type="InterPro" id="IPR027417">
    <property type="entry name" value="P-loop_NTPase"/>
</dbReference>
<accession>A0A381S883</accession>
<name>A0A381S883_9ZZZZ</name>
<evidence type="ECO:0008006" key="2">
    <source>
        <dbReference type="Google" id="ProtNLM"/>
    </source>
</evidence>
<protein>
    <recommendedName>
        <fullName evidence="2">Chromosomal replication initiator protein DnaA domain-containing protein</fullName>
    </recommendedName>
</protein>
<sequence length="105" mass="11839">VHQIPLPVSISEYMTFETFYLSSNKAVIDSIKDDKNKLIWIAGLKGTGKTHILQATVNYMDDGDNRLLYLPMAESKDFTPDILDNLNQFDLVAIDDIENVIGDFS</sequence>
<reference evidence="1" key="1">
    <citation type="submission" date="2018-05" db="EMBL/GenBank/DDBJ databases">
        <authorList>
            <person name="Lanie J.A."/>
            <person name="Ng W.-L."/>
            <person name="Kazmierczak K.M."/>
            <person name="Andrzejewski T.M."/>
            <person name="Davidsen T.M."/>
            <person name="Wayne K.J."/>
            <person name="Tettelin H."/>
            <person name="Glass J.I."/>
            <person name="Rusch D."/>
            <person name="Podicherti R."/>
            <person name="Tsui H.-C.T."/>
            <person name="Winkler M.E."/>
        </authorList>
    </citation>
    <scope>NUCLEOTIDE SEQUENCE</scope>
</reference>
<dbReference type="EMBL" id="UINC01002788">
    <property type="protein sequence ID" value="SVA00305.1"/>
    <property type="molecule type" value="Genomic_DNA"/>
</dbReference>
<organism evidence="1">
    <name type="scientific">marine metagenome</name>
    <dbReference type="NCBI Taxonomy" id="408172"/>
    <lineage>
        <taxon>unclassified sequences</taxon>
        <taxon>metagenomes</taxon>
        <taxon>ecological metagenomes</taxon>
    </lineage>
</organism>
<evidence type="ECO:0000313" key="1">
    <source>
        <dbReference type="EMBL" id="SVA00305.1"/>
    </source>
</evidence>
<proteinExistence type="predicted"/>
<dbReference type="Gene3D" id="3.40.50.300">
    <property type="entry name" value="P-loop containing nucleotide triphosphate hydrolases"/>
    <property type="match status" value="1"/>
</dbReference>
<gene>
    <name evidence="1" type="ORF">METZ01_LOCUS53159</name>
</gene>
<dbReference type="SUPFAM" id="SSF52540">
    <property type="entry name" value="P-loop containing nucleoside triphosphate hydrolases"/>
    <property type="match status" value="1"/>
</dbReference>